<feature type="transmembrane region" description="Helical" evidence="1">
    <location>
        <begin position="89"/>
        <end position="110"/>
    </location>
</feature>
<proteinExistence type="predicted"/>
<protein>
    <recommendedName>
        <fullName evidence="2">DUF4064 domain-containing protein</fullName>
    </recommendedName>
</protein>
<feature type="domain" description="DUF4064" evidence="2">
    <location>
        <begin position="22"/>
        <end position="131"/>
    </location>
</feature>
<dbReference type="AlphaFoldDB" id="A0A2N3LJQ1"/>
<feature type="transmembrane region" description="Helical" evidence="1">
    <location>
        <begin position="29"/>
        <end position="51"/>
    </location>
</feature>
<dbReference type="OrthoDB" id="2357232at2"/>
<keyword evidence="1" id="KW-0472">Membrane</keyword>
<feature type="transmembrane region" description="Helical" evidence="1">
    <location>
        <begin position="122"/>
        <end position="153"/>
    </location>
</feature>
<dbReference type="Proteomes" id="UP000233440">
    <property type="component" value="Unassembled WGS sequence"/>
</dbReference>
<dbReference type="Pfam" id="PF13273">
    <property type="entry name" value="DUF4064"/>
    <property type="match status" value="1"/>
</dbReference>
<evidence type="ECO:0000313" key="3">
    <source>
        <dbReference type="EMBL" id="PKR84815.1"/>
    </source>
</evidence>
<comment type="caution">
    <text evidence="3">The sequence shown here is derived from an EMBL/GenBank/DDBJ whole genome shotgun (WGS) entry which is preliminary data.</text>
</comment>
<keyword evidence="1" id="KW-1133">Transmembrane helix</keyword>
<evidence type="ECO:0000259" key="2">
    <source>
        <dbReference type="Pfam" id="PF13273"/>
    </source>
</evidence>
<name>A0A2N3LJQ1_9BACI</name>
<gene>
    <name evidence="3" type="ORF">CWO92_12360</name>
</gene>
<accession>A0A2N3LJQ1</accession>
<reference evidence="3 4" key="1">
    <citation type="submission" date="2017-11" db="EMBL/GenBank/DDBJ databases">
        <title>Bacillus camelliae sp. nov., isolated from pu'er tea.</title>
        <authorList>
            <person name="Niu L."/>
        </authorList>
    </citation>
    <scope>NUCLEOTIDE SEQUENCE [LARGE SCALE GENOMIC DNA]</scope>
    <source>
        <strain evidence="3 4">7578-1</strain>
    </source>
</reference>
<keyword evidence="4" id="KW-1185">Reference proteome</keyword>
<dbReference type="EMBL" id="PIQO01000008">
    <property type="protein sequence ID" value="PKR84815.1"/>
    <property type="molecule type" value="Genomic_DNA"/>
</dbReference>
<sequence>MKLPANPVVSIGIRYKGGESMKRTAEITLTIIGVIINVLVSGGIALIAALFKNESFQEQVKNELENDPSVSVNETDLSMVLDTIGNGSWWVFIASLIGIVLGIIATVFLIGNKKPKPAGILLIIAAVVSVILSVGIDWLSGILFLIAGILSLVRKPKTIIEQ</sequence>
<keyword evidence="1" id="KW-0812">Transmembrane</keyword>
<dbReference type="InterPro" id="IPR025273">
    <property type="entry name" value="DUF4064"/>
</dbReference>
<organism evidence="3 4">
    <name type="scientific">Heyndrickxia camelliae</name>
    <dbReference type="NCBI Taxonomy" id="1707093"/>
    <lineage>
        <taxon>Bacteria</taxon>
        <taxon>Bacillati</taxon>
        <taxon>Bacillota</taxon>
        <taxon>Bacilli</taxon>
        <taxon>Bacillales</taxon>
        <taxon>Bacillaceae</taxon>
        <taxon>Heyndrickxia</taxon>
    </lineage>
</organism>
<evidence type="ECO:0000256" key="1">
    <source>
        <dbReference type="SAM" id="Phobius"/>
    </source>
</evidence>
<evidence type="ECO:0000313" key="4">
    <source>
        <dbReference type="Proteomes" id="UP000233440"/>
    </source>
</evidence>